<evidence type="ECO:0000313" key="1">
    <source>
        <dbReference type="EMBL" id="KAF2854309.1"/>
    </source>
</evidence>
<keyword evidence="2" id="KW-1185">Reference proteome</keyword>
<accession>A0A6A7BIT2</accession>
<organism evidence="1 2">
    <name type="scientific">Plenodomus tracheiphilus IPT5</name>
    <dbReference type="NCBI Taxonomy" id="1408161"/>
    <lineage>
        <taxon>Eukaryota</taxon>
        <taxon>Fungi</taxon>
        <taxon>Dikarya</taxon>
        <taxon>Ascomycota</taxon>
        <taxon>Pezizomycotina</taxon>
        <taxon>Dothideomycetes</taxon>
        <taxon>Pleosporomycetidae</taxon>
        <taxon>Pleosporales</taxon>
        <taxon>Pleosporineae</taxon>
        <taxon>Leptosphaeriaceae</taxon>
        <taxon>Plenodomus</taxon>
    </lineage>
</organism>
<evidence type="ECO:0000313" key="2">
    <source>
        <dbReference type="Proteomes" id="UP000799423"/>
    </source>
</evidence>
<dbReference type="AlphaFoldDB" id="A0A6A7BIT2"/>
<name>A0A6A7BIT2_9PLEO</name>
<reference evidence="1" key="1">
    <citation type="submission" date="2020-01" db="EMBL/GenBank/DDBJ databases">
        <authorList>
            <consortium name="DOE Joint Genome Institute"/>
            <person name="Haridas S."/>
            <person name="Albert R."/>
            <person name="Binder M."/>
            <person name="Bloem J."/>
            <person name="Labutti K."/>
            <person name="Salamov A."/>
            <person name="Andreopoulos B."/>
            <person name="Baker S.E."/>
            <person name="Barry K."/>
            <person name="Bills G."/>
            <person name="Bluhm B.H."/>
            <person name="Cannon C."/>
            <person name="Castanera R."/>
            <person name="Culley D.E."/>
            <person name="Daum C."/>
            <person name="Ezra D."/>
            <person name="Gonzalez J.B."/>
            <person name="Henrissat B."/>
            <person name="Kuo A."/>
            <person name="Liang C."/>
            <person name="Lipzen A."/>
            <person name="Lutzoni F."/>
            <person name="Magnuson J."/>
            <person name="Mondo S."/>
            <person name="Nolan M."/>
            <person name="Ohm R."/>
            <person name="Pangilinan J."/>
            <person name="Park H.-J."/>
            <person name="Ramirez L."/>
            <person name="Alfaro M."/>
            <person name="Sun H."/>
            <person name="Tritt A."/>
            <person name="Yoshinaga Y."/>
            <person name="Zwiers L.-H."/>
            <person name="Turgeon B.G."/>
            <person name="Goodwin S.B."/>
            <person name="Spatafora J.W."/>
            <person name="Crous P.W."/>
            <person name="Grigoriev I.V."/>
        </authorList>
    </citation>
    <scope>NUCLEOTIDE SEQUENCE</scope>
    <source>
        <strain evidence="1">IPT5</strain>
    </source>
</reference>
<gene>
    <name evidence="1" type="ORF">T440DRAFT_272616</name>
</gene>
<proteinExistence type="predicted"/>
<dbReference type="Proteomes" id="UP000799423">
    <property type="component" value="Unassembled WGS sequence"/>
</dbReference>
<sequence>MHLVSNFSPAYPKTSIPCSLTTMRGPRARFDYLAHACSYAKTGANVHIINGQNAFQSANYS</sequence>
<dbReference type="EMBL" id="MU006293">
    <property type="protein sequence ID" value="KAF2854309.1"/>
    <property type="molecule type" value="Genomic_DNA"/>
</dbReference>
<protein>
    <submittedName>
        <fullName evidence="1">Uncharacterized protein</fullName>
    </submittedName>
</protein>